<sequence length="452" mass="53234">MLSQREYEDLLWKINHIPSTITGKKRHNLRTTFKKKLHEHELATKYPPFEPLKFEQYFINFRTTDSTLIHLIDQIKSTSVFTLDTESILIPYRPNAPALIQVQIILSESFSSVVLIEMCHLPRAHEHTFTLVKQFFQTLFNTDKNIFIWGAISELHNFCSYNLFTYEQLYLCNPINLQNEFKDHWNEQHPHQPTTSTSTNYPECICEECLGLQKTNTWSLQNAVAFELSQWLDKRQTTSNFDIGLDPTLYHFNSAETEHRQSLIRYAVYDCLSMQQIMLKLKLIERQESNINPSNEIITATVNDLTNIACDDDQHDLQATNNFEPISPADIQDASTPRQQQTLTKAERHRIHNRTCTLKQRKRYYKTEIIISNIDRRFTIKNIKEIIKSYGVPFSAVNFSTSSATRKRSIHIGMRNSSQINDYQHRIDHLFTTSHYNRFINDRRTYRSSNKR</sequence>
<comment type="caution">
    <text evidence="1">The sequence shown here is derived from an EMBL/GenBank/DDBJ whole genome shotgun (WGS) entry which is preliminary data.</text>
</comment>
<evidence type="ECO:0000313" key="4">
    <source>
        <dbReference type="Proteomes" id="UP000663834"/>
    </source>
</evidence>
<name>A0A815NF50_9BILA</name>
<dbReference type="Proteomes" id="UP000663834">
    <property type="component" value="Unassembled WGS sequence"/>
</dbReference>
<evidence type="ECO:0000313" key="3">
    <source>
        <dbReference type="EMBL" id="CAF4808993.1"/>
    </source>
</evidence>
<gene>
    <name evidence="3" type="ORF">BYL167_LOCUS48485</name>
    <name evidence="2" type="ORF">GIL414_LOCUS18726</name>
    <name evidence="1" type="ORF">KQP761_LOCUS11041</name>
</gene>
<proteinExistence type="predicted"/>
<organism evidence="1 4">
    <name type="scientific">Rotaria magnacalcarata</name>
    <dbReference type="NCBI Taxonomy" id="392030"/>
    <lineage>
        <taxon>Eukaryota</taxon>
        <taxon>Metazoa</taxon>
        <taxon>Spiralia</taxon>
        <taxon>Gnathifera</taxon>
        <taxon>Rotifera</taxon>
        <taxon>Eurotatoria</taxon>
        <taxon>Bdelloidea</taxon>
        <taxon>Philodinida</taxon>
        <taxon>Philodinidae</taxon>
        <taxon>Rotaria</taxon>
    </lineage>
</organism>
<dbReference type="Gene3D" id="3.30.420.10">
    <property type="entry name" value="Ribonuclease H-like superfamily/Ribonuclease H"/>
    <property type="match status" value="1"/>
</dbReference>
<evidence type="ECO:0000313" key="1">
    <source>
        <dbReference type="EMBL" id="CAF1431128.1"/>
    </source>
</evidence>
<reference evidence="1" key="1">
    <citation type="submission" date="2021-02" db="EMBL/GenBank/DDBJ databases">
        <authorList>
            <person name="Nowell W R."/>
        </authorList>
    </citation>
    <scope>NUCLEOTIDE SEQUENCE</scope>
</reference>
<protein>
    <recommendedName>
        <fullName evidence="5">3'-5' exonuclease domain-containing protein</fullName>
    </recommendedName>
</protein>
<dbReference type="EMBL" id="CAJOBH010141780">
    <property type="protein sequence ID" value="CAF4808993.1"/>
    <property type="molecule type" value="Genomic_DNA"/>
</dbReference>
<dbReference type="OrthoDB" id="9974184at2759"/>
<dbReference type="EMBL" id="CAJOBJ010009321">
    <property type="protein sequence ID" value="CAF4135208.1"/>
    <property type="molecule type" value="Genomic_DNA"/>
</dbReference>
<dbReference type="Proteomes" id="UP000681720">
    <property type="component" value="Unassembled WGS sequence"/>
</dbReference>
<accession>A0A815NF50</accession>
<dbReference type="EMBL" id="CAJNOW010004828">
    <property type="protein sequence ID" value="CAF1431128.1"/>
    <property type="molecule type" value="Genomic_DNA"/>
</dbReference>
<evidence type="ECO:0000313" key="2">
    <source>
        <dbReference type="EMBL" id="CAF4135208.1"/>
    </source>
</evidence>
<evidence type="ECO:0008006" key="5">
    <source>
        <dbReference type="Google" id="ProtNLM"/>
    </source>
</evidence>
<dbReference type="GO" id="GO:0003676">
    <property type="term" value="F:nucleic acid binding"/>
    <property type="evidence" value="ECO:0007669"/>
    <property type="project" value="InterPro"/>
</dbReference>
<dbReference type="AlphaFoldDB" id="A0A815NF50"/>
<dbReference type="Proteomes" id="UP000681967">
    <property type="component" value="Unassembled WGS sequence"/>
</dbReference>
<dbReference type="InterPro" id="IPR036397">
    <property type="entry name" value="RNaseH_sf"/>
</dbReference>